<organism evidence="1 2">
    <name type="scientific">Pseudonocardia yuanmonensis</name>
    <dbReference type="NCBI Taxonomy" id="1095914"/>
    <lineage>
        <taxon>Bacteria</taxon>
        <taxon>Bacillati</taxon>
        <taxon>Actinomycetota</taxon>
        <taxon>Actinomycetes</taxon>
        <taxon>Pseudonocardiales</taxon>
        <taxon>Pseudonocardiaceae</taxon>
        <taxon>Pseudonocardia</taxon>
    </lineage>
</organism>
<sequence length="63" mass="7023">MRLAGLVAFHSAAAAEAKCLGLGDELASFEDERSLVRDLLWFADMTVGQPRRYELRSPRGNRT</sequence>
<dbReference type="EMBL" id="BAABIC010000009">
    <property type="protein sequence ID" value="GAA4692152.1"/>
    <property type="molecule type" value="Genomic_DNA"/>
</dbReference>
<keyword evidence="2" id="KW-1185">Reference proteome</keyword>
<evidence type="ECO:0000313" key="1">
    <source>
        <dbReference type="EMBL" id="GAA4692152.1"/>
    </source>
</evidence>
<gene>
    <name evidence="1" type="ORF">GCM10023215_31540</name>
</gene>
<proteinExistence type="predicted"/>
<comment type="caution">
    <text evidence="1">The sequence shown here is derived from an EMBL/GenBank/DDBJ whole genome shotgun (WGS) entry which is preliminary data.</text>
</comment>
<name>A0ABP8WQ04_9PSEU</name>
<reference evidence="2" key="1">
    <citation type="journal article" date="2019" name="Int. J. Syst. Evol. Microbiol.">
        <title>The Global Catalogue of Microorganisms (GCM) 10K type strain sequencing project: providing services to taxonomists for standard genome sequencing and annotation.</title>
        <authorList>
            <consortium name="The Broad Institute Genomics Platform"/>
            <consortium name="The Broad Institute Genome Sequencing Center for Infectious Disease"/>
            <person name="Wu L."/>
            <person name="Ma J."/>
        </authorList>
    </citation>
    <scope>NUCLEOTIDE SEQUENCE [LARGE SCALE GENOMIC DNA]</scope>
    <source>
        <strain evidence="2">JCM 18055</strain>
    </source>
</reference>
<evidence type="ECO:0000313" key="2">
    <source>
        <dbReference type="Proteomes" id="UP001500325"/>
    </source>
</evidence>
<accession>A0ABP8WQ04</accession>
<protein>
    <submittedName>
        <fullName evidence="1">Uncharacterized protein</fullName>
    </submittedName>
</protein>
<dbReference type="Proteomes" id="UP001500325">
    <property type="component" value="Unassembled WGS sequence"/>
</dbReference>